<feature type="compositionally biased region" description="Basic and acidic residues" evidence="7">
    <location>
        <begin position="170"/>
        <end position="211"/>
    </location>
</feature>
<keyword evidence="6 8" id="KW-0472">Membrane</keyword>
<organism evidence="9 10">
    <name type="scientific">Stylonychia lemnae</name>
    <name type="common">Ciliate</name>
    <dbReference type="NCBI Taxonomy" id="5949"/>
    <lineage>
        <taxon>Eukaryota</taxon>
        <taxon>Sar</taxon>
        <taxon>Alveolata</taxon>
        <taxon>Ciliophora</taxon>
        <taxon>Intramacronucleata</taxon>
        <taxon>Spirotrichea</taxon>
        <taxon>Stichotrichia</taxon>
        <taxon>Sporadotrichida</taxon>
        <taxon>Oxytrichidae</taxon>
        <taxon>Stylonychinae</taxon>
        <taxon>Stylonychia</taxon>
    </lineage>
</organism>
<dbReference type="InParanoid" id="A0A078B7M8"/>
<dbReference type="Pfam" id="PF02535">
    <property type="entry name" value="Zip"/>
    <property type="match status" value="1"/>
</dbReference>
<keyword evidence="3 8" id="KW-0812">Transmembrane</keyword>
<dbReference type="EMBL" id="CCKQ01018417">
    <property type="protein sequence ID" value="CDW90379.1"/>
    <property type="molecule type" value="Genomic_DNA"/>
</dbReference>
<reference evidence="9 10" key="1">
    <citation type="submission" date="2014-06" db="EMBL/GenBank/DDBJ databases">
        <authorList>
            <person name="Swart Estienne"/>
        </authorList>
    </citation>
    <scope>NUCLEOTIDE SEQUENCE [LARGE SCALE GENOMIC DNA]</scope>
    <source>
        <strain evidence="9 10">130c</strain>
    </source>
</reference>
<dbReference type="InterPro" id="IPR045891">
    <property type="entry name" value="ZIP9"/>
</dbReference>
<protein>
    <submittedName>
        <fullName evidence="9">Uncharacterized protein</fullName>
    </submittedName>
</protein>
<keyword evidence="10" id="KW-1185">Reference proteome</keyword>
<dbReference type="OMA" id="TADWHAS"/>
<dbReference type="AlphaFoldDB" id="A0A078B7M8"/>
<evidence type="ECO:0000256" key="1">
    <source>
        <dbReference type="ARBA" id="ARBA00004127"/>
    </source>
</evidence>
<dbReference type="PANTHER" id="PTHR16133">
    <property type="entry name" value="SOLUTE CARRIER FAMILY 39 ZINC TRANSPORTER , MEMBER 9-RELATED"/>
    <property type="match status" value="1"/>
</dbReference>
<keyword evidence="5" id="KW-0333">Golgi apparatus</keyword>
<feature type="transmembrane region" description="Helical" evidence="8">
    <location>
        <begin position="370"/>
        <end position="389"/>
    </location>
</feature>
<evidence type="ECO:0000256" key="4">
    <source>
        <dbReference type="ARBA" id="ARBA00022989"/>
    </source>
</evidence>
<name>A0A078B7M8_STYLE</name>
<feature type="transmembrane region" description="Helical" evidence="8">
    <location>
        <begin position="126"/>
        <end position="148"/>
    </location>
</feature>
<dbReference type="GO" id="GO:0000139">
    <property type="term" value="C:Golgi membrane"/>
    <property type="evidence" value="ECO:0007669"/>
    <property type="project" value="UniProtKB-SubCell"/>
</dbReference>
<evidence type="ECO:0000256" key="6">
    <source>
        <dbReference type="ARBA" id="ARBA00023136"/>
    </source>
</evidence>
<evidence type="ECO:0000256" key="3">
    <source>
        <dbReference type="ARBA" id="ARBA00022692"/>
    </source>
</evidence>
<dbReference type="OrthoDB" id="19859at2759"/>
<gene>
    <name evidence="9" type="primary">Contig1338.g50</name>
    <name evidence="9" type="ORF">STYLEM_19522</name>
</gene>
<evidence type="ECO:0000256" key="5">
    <source>
        <dbReference type="ARBA" id="ARBA00023034"/>
    </source>
</evidence>
<proteinExistence type="predicted"/>
<evidence type="ECO:0000256" key="8">
    <source>
        <dbReference type="SAM" id="Phobius"/>
    </source>
</evidence>
<feature type="region of interest" description="Disordered" evidence="7">
    <location>
        <begin position="170"/>
        <end position="241"/>
    </location>
</feature>
<evidence type="ECO:0000256" key="7">
    <source>
        <dbReference type="SAM" id="MobiDB-lite"/>
    </source>
</evidence>
<feature type="transmembrane region" description="Helical" evidence="8">
    <location>
        <begin position="458"/>
        <end position="477"/>
    </location>
</feature>
<accession>A0A078B7M8</accession>
<evidence type="ECO:0000256" key="2">
    <source>
        <dbReference type="ARBA" id="ARBA00004394"/>
    </source>
</evidence>
<feature type="compositionally biased region" description="Basic residues" evidence="7">
    <location>
        <begin position="212"/>
        <end position="228"/>
    </location>
</feature>
<feature type="transmembrane region" description="Helical" evidence="8">
    <location>
        <begin position="36"/>
        <end position="55"/>
    </location>
</feature>
<feature type="transmembrane region" description="Helical" evidence="8">
    <location>
        <begin position="6"/>
        <end position="24"/>
    </location>
</feature>
<evidence type="ECO:0000313" key="10">
    <source>
        <dbReference type="Proteomes" id="UP000039865"/>
    </source>
</evidence>
<dbReference type="Proteomes" id="UP000039865">
    <property type="component" value="Unassembled WGS sequence"/>
</dbReference>
<dbReference type="GO" id="GO:0046873">
    <property type="term" value="F:metal ion transmembrane transporter activity"/>
    <property type="evidence" value="ECO:0007669"/>
    <property type="project" value="InterPro"/>
</dbReference>
<sequence>MNQSLEVITLGAGMFIFTFLLGYLPTKLTTSQRIMNLIAIFGAGLLVGSALVVIIPEGMLVLFSSLQQSNLKATSLAQTSSDLVNQNMHTEKQLSQSQARDFLSHDFLQLHSPGESNIVNPNITKYVGASLIIGFSIMLLLDQGFLIIKEWKMKKGQKYEHLHNHDLDHEHKHNHDQEKNHHHDHEHKVSIGSHDAHNHSHNESNEKQDKEHKHKHDHEHEHKHKNKKELKTPLLESQKSERDLECSAVKNNKQKKDNCIVVQTENTTEKQASNVFVHQHEDHFHAHEHYHGDSENILVSTIGLVIHSIADGLALGASLFLSFKSDTGSSASGLGLLIFLAILLHKAPASIGFGTFLYHEGLRDWGLAKHLLAFTLTCPLTAIFSYFALLNWEKESDQQLLMFWVGILLLVSAGSFLYVATIHILPEVFCNTDIHRPHTHHHLPEDHVHDEEHFSKSIELTTIIVGLITPYLLILFYE</sequence>
<dbReference type="GO" id="GO:0006829">
    <property type="term" value="P:zinc ion transport"/>
    <property type="evidence" value="ECO:0007669"/>
    <property type="project" value="InterPro"/>
</dbReference>
<comment type="subcellular location">
    <subcellularLocation>
        <location evidence="1">Endomembrane system</location>
        <topology evidence="1">Multi-pass membrane protein</topology>
    </subcellularLocation>
    <subcellularLocation>
        <location evidence="2">Golgi apparatus membrane</location>
    </subcellularLocation>
</comment>
<dbReference type="InterPro" id="IPR003689">
    <property type="entry name" value="ZIP"/>
</dbReference>
<keyword evidence="4 8" id="KW-1133">Transmembrane helix</keyword>
<feature type="transmembrane region" description="Helical" evidence="8">
    <location>
        <begin position="401"/>
        <end position="420"/>
    </location>
</feature>
<evidence type="ECO:0000313" key="9">
    <source>
        <dbReference type="EMBL" id="CDW90379.1"/>
    </source>
</evidence>
<feature type="transmembrane region" description="Helical" evidence="8">
    <location>
        <begin position="333"/>
        <end position="358"/>
    </location>
</feature>
<dbReference type="PANTHER" id="PTHR16133:SF0">
    <property type="entry name" value="ZINC_IRON REGULATED TRANSPORTER-RELATED PROTEIN 102B, ISOFORM E"/>
    <property type="match status" value="1"/>
</dbReference>